<evidence type="ECO:0000256" key="1">
    <source>
        <dbReference type="PROSITE-ProRule" id="PRU00339"/>
    </source>
</evidence>
<dbReference type="KEGG" id="uam:UABAM_05275"/>
<evidence type="ECO:0000313" key="3">
    <source>
        <dbReference type="Proteomes" id="UP000326354"/>
    </source>
</evidence>
<dbReference type="OrthoDB" id="9778733at2"/>
<dbReference type="Pfam" id="PF13424">
    <property type="entry name" value="TPR_12"/>
    <property type="match status" value="5"/>
</dbReference>
<sequence>MKFQTTISINQHLAHIFNCHQAVVFCGAGISLEPPAGLPDWNSLRDYTLTAIAKKDKVLRKYLKSLLSVPMIASPGKKGMTPEVVASKIAKNCEGYFESFRALEDGEPNTNHRYLAKMAKAGLLKYIVTTNFDAFIEQALQKEGLKYQVYSSEEQFASFSLENDDGVHLLKIHGCIHHPQTITATVEQEAKGLTFSKGKVLEQLLRRYHFIFWGYSGADLKIDIDYLRMVSSKDKALGFVWNFLQVEDYKEKINPHVAQLARLYENKAHITHGKLPEIFDHLIANADQIERTMYNQQQEKEWTQDKNAKLQQYLEKWAKDHVTKEDACYIFADLLKHSGETQSALKCYQYTESLYAKAKNKHRRAVTLNDIALIYDFTGDFTKALNYYRQAEKINRSLGNEGTVAAIANNIGMLYKNQGDYNTALKYYDKAQKVFKSLNNKEALAPQLNNIATIYKIQGEYDRALKNYKEVEKIDRCLGNKQGLANTLNNIGSIHDSQGDLDTALDYYQQALKIDRALGNVEGLAIRLNNIGMIYHYLEEYKEALCYLQEAKEIENSLGNKQGVADSLSNIGVIYETLDDYDIALQHYREAEEIDRSLGNKQGLATRLNNIGGIYDLHEKYQEALQYYCESEQISRSLNDVEGLATSLNNIGSIYNALGNDQEALQYLQEALEITQNIGHIELAALCSKNIGMIYNDNLMDYHTAKKYYEESTSHYFALGDDEEVLELQQLIINCSKNISSNPN</sequence>
<dbReference type="RefSeq" id="WP_151970910.1">
    <property type="nucleotide sequence ID" value="NZ_AP019860.1"/>
</dbReference>
<name>A0A5S9IRN7_UABAM</name>
<dbReference type="Proteomes" id="UP000326354">
    <property type="component" value="Chromosome"/>
</dbReference>
<evidence type="ECO:0000313" key="2">
    <source>
        <dbReference type="EMBL" id="BBM86873.1"/>
    </source>
</evidence>
<dbReference type="SUPFAM" id="SSF52467">
    <property type="entry name" value="DHS-like NAD/FAD-binding domain"/>
    <property type="match status" value="1"/>
</dbReference>
<feature type="repeat" description="TPR" evidence="1">
    <location>
        <begin position="565"/>
        <end position="598"/>
    </location>
</feature>
<dbReference type="InterPro" id="IPR011990">
    <property type="entry name" value="TPR-like_helical_dom_sf"/>
</dbReference>
<reference evidence="2 3" key="1">
    <citation type="submission" date="2019-08" db="EMBL/GenBank/DDBJ databases">
        <title>Complete genome sequence of Candidatus Uab amorphum.</title>
        <authorList>
            <person name="Shiratori T."/>
            <person name="Suzuki S."/>
            <person name="Kakizawa Y."/>
            <person name="Ishida K."/>
        </authorList>
    </citation>
    <scope>NUCLEOTIDE SEQUENCE [LARGE SCALE GENOMIC DNA]</scope>
    <source>
        <strain evidence="2 3">SRT547</strain>
    </source>
</reference>
<protein>
    <submittedName>
        <fullName evidence="2">Tetratricopeptide repeat domain protein</fullName>
    </submittedName>
</protein>
<dbReference type="Gene3D" id="1.25.40.10">
    <property type="entry name" value="Tetratricopeptide repeat domain"/>
    <property type="match status" value="2"/>
</dbReference>
<dbReference type="PROSITE" id="PS50005">
    <property type="entry name" value="TPR"/>
    <property type="match status" value="5"/>
</dbReference>
<dbReference type="AlphaFoldDB" id="A0A5S9IRN7"/>
<feature type="repeat" description="TPR" evidence="1">
    <location>
        <begin position="645"/>
        <end position="678"/>
    </location>
</feature>
<dbReference type="PROSITE" id="PS50293">
    <property type="entry name" value="TPR_REGION"/>
    <property type="match status" value="2"/>
</dbReference>
<keyword evidence="1" id="KW-0802">TPR repeat</keyword>
<dbReference type="PANTHER" id="PTHR10098">
    <property type="entry name" value="RAPSYN-RELATED"/>
    <property type="match status" value="1"/>
</dbReference>
<dbReference type="EMBL" id="AP019860">
    <property type="protein sequence ID" value="BBM86873.1"/>
    <property type="molecule type" value="Genomic_DNA"/>
</dbReference>
<keyword evidence="3" id="KW-1185">Reference proteome</keyword>
<dbReference type="SMART" id="SM00028">
    <property type="entry name" value="TPR"/>
    <property type="match status" value="9"/>
</dbReference>
<dbReference type="SUPFAM" id="SSF48452">
    <property type="entry name" value="TPR-like"/>
    <property type="match status" value="3"/>
</dbReference>
<dbReference type="InterPro" id="IPR019734">
    <property type="entry name" value="TPR_rpt"/>
</dbReference>
<feature type="repeat" description="TPR" evidence="1">
    <location>
        <begin position="405"/>
        <end position="438"/>
    </location>
</feature>
<dbReference type="Pfam" id="PF13289">
    <property type="entry name" value="SIR2_2"/>
    <property type="match status" value="1"/>
</dbReference>
<gene>
    <name evidence="2" type="ORF">UABAM_05275</name>
</gene>
<feature type="repeat" description="TPR" evidence="1">
    <location>
        <begin position="365"/>
        <end position="398"/>
    </location>
</feature>
<feature type="repeat" description="TPR" evidence="1">
    <location>
        <begin position="485"/>
        <end position="518"/>
    </location>
</feature>
<dbReference type="PANTHER" id="PTHR10098:SF108">
    <property type="entry name" value="TETRATRICOPEPTIDE REPEAT PROTEIN 28"/>
    <property type="match status" value="1"/>
</dbReference>
<dbReference type="InterPro" id="IPR029035">
    <property type="entry name" value="DHS-like_NAD/FAD-binding_dom"/>
</dbReference>
<dbReference type="Gene3D" id="3.40.50.1220">
    <property type="entry name" value="TPP-binding domain"/>
    <property type="match status" value="1"/>
</dbReference>
<accession>A0A5S9IRN7</accession>
<proteinExistence type="predicted"/>
<organism evidence="2 3">
    <name type="scientific">Uabimicrobium amorphum</name>
    <dbReference type="NCBI Taxonomy" id="2596890"/>
    <lineage>
        <taxon>Bacteria</taxon>
        <taxon>Pseudomonadati</taxon>
        <taxon>Planctomycetota</taxon>
        <taxon>Candidatus Uabimicrobiia</taxon>
        <taxon>Candidatus Uabimicrobiales</taxon>
        <taxon>Candidatus Uabimicrobiaceae</taxon>
        <taxon>Candidatus Uabimicrobium</taxon>
    </lineage>
</organism>